<comment type="subunit">
    <text evidence="6">Component of the CCR4-NOT complex, at least composed of CRR4 and CAF1 proteins.</text>
</comment>
<evidence type="ECO:0000256" key="12">
    <source>
        <dbReference type="ARBA" id="ARBA00022839"/>
    </source>
</evidence>
<protein>
    <recommendedName>
        <fullName evidence="7">poly(A)-specific ribonuclease</fullName>
        <ecNumber evidence="7">3.1.13.4</ecNumber>
    </recommendedName>
</protein>
<comment type="subcellular location">
    <subcellularLocation>
        <location evidence="4">Cytoplasm</location>
    </subcellularLocation>
    <subcellularLocation>
        <location evidence="3">Nucleus</location>
    </subcellularLocation>
</comment>
<dbReference type="AlphaFoldDB" id="A0A3L6PI52"/>
<dbReference type="Proteomes" id="UP000275267">
    <property type="component" value="Unassembled WGS sequence"/>
</dbReference>
<dbReference type="GO" id="GO:0046872">
    <property type="term" value="F:metal ion binding"/>
    <property type="evidence" value="ECO:0007669"/>
    <property type="project" value="UniProtKB-KW"/>
</dbReference>
<keyword evidence="8" id="KW-0963">Cytoplasm</keyword>
<dbReference type="GO" id="GO:0003723">
    <property type="term" value="F:RNA binding"/>
    <property type="evidence" value="ECO:0007669"/>
    <property type="project" value="UniProtKB-KW"/>
</dbReference>
<evidence type="ECO:0000256" key="7">
    <source>
        <dbReference type="ARBA" id="ARBA00012161"/>
    </source>
</evidence>
<evidence type="ECO:0000256" key="8">
    <source>
        <dbReference type="ARBA" id="ARBA00022490"/>
    </source>
</evidence>
<dbReference type="InterPro" id="IPR039637">
    <property type="entry name" value="CNOT7/CNOT8/Pop2"/>
</dbReference>
<evidence type="ECO:0000256" key="6">
    <source>
        <dbReference type="ARBA" id="ARBA00011757"/>
    </source>
</evidence>
<dbReference type="InterPro" id="IPR006941">
    <property type="entry name" value="RNase_CAF1"/>
</dbReference>
<evidence type="ECO:0000256" key="15">
    <source>
        <dbReference type="ARBA" id="ARBA00023163"/>
    </source>
</evidence>
<dbReference type="Gene3D" id="3.30.420.10">
    <property type="entry name" value="Ribonuclease H-like superfamily/Ribonuclease H"/>
    <property type="match status" value="1"/>
</dbReference>
<dbReference type="GO" id="GO:0005737">
    <property type="term" value="C:cytoplasm"/>
    <property type="evidence" value="ECO:0007669"/>
    <property type="project" value="UniProtKB-SubCell"/>
</dbReference>
<evidence type="ECO:0000256" key="9">
    <source>
        <dbReference type="ARBA" id="ARBA00022722"/>
    </source>
</evidence>
<proteinExistence type="inferred from homology"/>
<comment type="function">
    <text evidence="17">Ubiquitous transcription factor required for a diverse set of processes. It is a component of the CCR4 complex involved in the control of gene expression.</text>
</comment>
<organism evidence="18 19">
    <name type="scientific">Panicum miliaceum</name>
    <name type="common">Proso millet</name>
    <name type="synonym">Broomcorn millet</name>
    <dbReference type="NCBI Taxonomy" id="4540"/>
    <lineage>
        <taxon>Eukaryota</taxon>
        <taxon>Viridiplantae</taxon>
        <taxon>Streptophyta</taxon>
        <taxon>Embryophyta</taxon>
        <taxon>Tracheophyta</taxon>
        <taxon>Spermatophyta</taxon>
        <taxon>Magnoliopsida</taxon>
        <taxon>Liliopsida</taxon>
        <taxon>Poales</taxon>
        <taxon>Poaceae</taxon>
        <taxon>PACMAD clade</taxon>
        <taxon>Panicoideae</taxon>
        <taxon>Panicodae</taxon>
        <taxon>Paniceae</taxon>
        <taxon>Panicinae</taxon>
        <taxon>Panicum</taxon>
        <taxon>Panicum sect. Panicum</taxon>
    </lineage>
</organism>
<evidence type="ECO:0000256" key="13">
    <source>
        <dbReference type="ARBA" id="ARBA00022884"/>
    </source>
</evidence>
<dbReference type="InterPro" id="IPR012337">
    <property type="entry name" value="RNaseH-like_sf"/>
</dbReference>
<dbReference type="EC" id="3.1.13.4" evidence="7"/>
<sequence>MFPPPFLQFPQPYGFFPFYGGYAPEMGLSIQVVTAANFEAELDTIAALLRRFPVIAIDTEYPGTVHRPPAGRREGGVTPDERYALVKANVDELPVVRLGITLCDADGNVPLVAGRPCEQRAWEFIFSDFDLLRDRHAPESVAFLRSRGVDFRQAREGGVRSAAFAARLAVVLALARLRGDLAWAAFGGAYDFAYMVKMLSGGQPLPGTWHEFIAQARALLGGRVFDGKYMAEHSGRPDLCGGGLRSVAARLGVPLPNPAPPCLAGPKSHTACGIYTAMRRHFRDLDHGVGWRFMDHDHGACFDGLIDGFH</sequence>
<keyword evidence="10" id="KW-0479">Metal-binding</keyword>
<gene>
    <name evidence="18" type="ORF">C2845_PM18G11850</name>
</gene>
<comment type="catalytic activity">
    <reaction evidence="1">
        <text>Exonucleolytic cleavage of poly(A) to 5'-AMP.</text>
        <dbReference type="EC" id="3.1.13.4"/>
    </reaction>
</comment>
<keyword evidence="13" id="KW-0694">RNA-binding</keyword>
<evidence type="ECO:0000256" key="3">
    <source>
        <dbReference type="ARBA" id="ARBA00004123"/>
    </source>
</evidence>
<name>A0A3L6PI52_PANMI</name>
<keyword evidence="15" id="KW-0804">Transcription</keyword>
<evidence type="ECO:0000256" key="11">
    <source>
        <dbReference type="ARBA" id="ARBA00022801"/>
    </source>
</evidence>
<keyword evidence="9" id="KW-0540">Nuclease</keyword>
<evidence type="ECO:0000256" key="5">
    <source>
        <dbReference type="ARBA" id="ARBA00008372"/>
    </source>
</evidence>
<dbReference type="InterPro" id="IPR036397">
    <property type="entry name" value="RNaseH_sf"/>
</dbReference>
<accession>A0A3L6PI52</accession>
<evidence type="ECO:0000256" key="2">
    <source>
        <dbReference type="ARBA" id="ARBA00001968"/>
    </source>
</evidence>
<evidence type="ECO:0000256" key="1">
    <source>
        <dbReference type="ARBA" id="ARBA00001663"/>
    </source>
</evidence>
<dbReference type="GO" id="GO:0005634">
    <property type="term" value="C:nucleus"/>
    <property type="evidence" value="ECO:0007669"/>
    <property type="project" value="UniProtKB-SubCell"/>
</dbReference>
<evidence type="ECO:0000256" key="16">
    <source>
        <dbReference type="ARBA" id="ARBA00023242"/>
    </source>
</evidence>
<reference evidence="19" key="1">
    <citation type="journal article" date="2019" name="Nat. Commun.">
        <title>The genome of broomcorn millet.</title>
        <authorList>
            <person name="Zou C."/>
            <person name="Miki D."/>
            <person name="Li D."/>
            <person name="Tang Q."/>
            <person name="Xiao L."/>
            <person name="Rajput S."/>
            <person name="Deng P."/>
            <person name="Jia W."/>
            <person name="Huang R."/>
            <person name="Zhang M."/>
            <person name="Sun Y."/>
            <person name="Hu J."/>
            <person name="Fu X."/>
            <person name="Schnable P.S."/>
            <person name="Li F."/>
            <person name="Zhang H."/>
            <person name="Feng B."/>
            <person name="Zhu X."/>
            <person name="Liu R."/>
            <person name="Schnable J.C."/>
            <person name="Zhu J.-K."/>
            <person name="Zhang H."/>
        </authorList>
    </citation>
    <scope>NUCLEOTIDE SEQUENCE [LARGE SCALE GENOMIC DNA]</scope>
</reference>
<evidence type="ECO:0000256" key="4">
    <source>
        <dbReference type="ARBA" id="ARBA00004496"/>
    </source>
</evidence>
<dbReference type="GO" id="GO:0030014">
    <property type="term" value="C:CCR4-NOT complex"/>
    <property type="evidence" value="ECO:0007669"/>
    <property type="project" value="InterPro"/>
</dbReference>
<comment type="similarity">
    <text evidence="5">Belongs to the CAF1 family.</text>
</comment>
<evidence type="ECO:0000256" key="10">
    <source>
        <dbReference type="ARBA" id="ARBA00022723"/>
    </source>
</evidence>
<dbReference type="Pfam" id="PF04857">
    <property type="entry name" value="CAF1"/>
    <property type="match status" value="1"/>
</dbReference>
<dbReference type="EMBL" id="PQIB02000017">
    <property type="protein sequence ID" value="RLM58544.1"/>
    <property type="molecule type" value="Genomic_DNA"/>
</dbReference>
<keyword evidence="19" id="KW-1185">Reference proteome</keyword>
<dbReference type="PANTHER" id="PTHR10797">
    <property type="entry name" value="CCR4-NOT TRANSCRIPTION COMPLEX SUBUNIT"/>
    <property type="match status" value="1"/>
</dbReference>
<keyword evidence="11" id="KW-0378">Hydrolase</keyword>
<comment type="caution">
    <text evidence="18">The sequence shown here is derived from an EMBL/GenBank/DDBJ whole genome shotgun (WGS) entry which is preliminary data.</text>
</comment>
<dbReference type="OrthoDB" id="635404at2759"/>
<evidence type="ECO:0000313" key="19">
    <source>
        <dbReference type="Proteomes" id="UP000275267"/>
    </source>
</evidence>
<keyword evidence="16" id="KW-0539">Nucleus</keyword>
<dbReference type="STRING" id="4540.A0A3L6PI52"/>
<keyword evidence="14" id="KW-0805">Transcription regulation</keyword>
<comment type="cofactor">
    <cofactor evidence="2">
        <name>a divalent metal cation</name>
        <dbReference type="ChEBI" id="CHEBI:60240"/>
    </cofactor>
</comment>
<dbReference type="GO" id="GO:0004535">
    <property type="term" value="F:poly(A)-specific ribonuclease activity"/>
    <property type="evidence" value="ECO:0007669"/>
    <property type="project" value="UniProtKB-EC"/>
</dbReference>
<keyword evidence="12" id="KW-0269">Exonuclease</keyword>
<dbReference type="SUPFAM" id="SSF53098">
    <property type="entry name" value="Ribonuclease H-like"/>
    <property type="match status" value="1"/>
</dbReference>
<evidence type="ECO:0000256" key="17">
    <source>
        <dbReference type="ARBA" id="ARBA00025148"/>
    </source>
</evidence>
<evidence type="ECO:0000256" key="14">
    <source>
        <dbReference type="ARBA" id="ARBA00023015"/>
    </source>
</evidence>
<evidence type="ECO:0000313" key="18">
    <source>
        <dbReference type="EMBL" id="RLM58544.1"/>
    </source>
</evidence>